<dbReference type="EMBL" id="BSPX01000035">
    <property type="protein sequence ID" value="GLT22960.1"/>
    <property type="molecule type" value="Genomic_DNA"/>
</dbReference>
<evidence type="ECO:0000313" key="1">
    <source>
        <dbReference type="EMBL" id="GLT22960.1"/>
    </source>
</evidence>
<accession>A0ABQ6FBH5</accession>
<proteinExistence type="predicted"/>
<evidence type="ECO:0000313" key="2">
    <source>
        <dbReference type="Proteomes" id="UP001157167"/>
    </source>
</evidence>
<comment type="caution">
    <text evidence="1">The sequence shown here is derived from an EMBL/GenBank/DDBJ whole genome shotgun (WGS) entry which is preliminary data.</text>
</comment>
<evidence type="ECO:0008006" key="3">
    <source>
        <dbReference type="Google" id="ProtNLM"/>
    </source>
</evidence>
<dbReference type="RefSeq" id="WP_368736556.1">
    <property type="nucleotide sequence ID" value="NZ_BSPX01000035.1"/>
</dbReference>
<gene>
    <name evidence="1" type="ORF">GCM10007933_24210</name>
</gene>
<dbReference type="Gene3D" id="1.10.238.160">
    <property type="match status" value="1"/>
</dbReference>
<sequence length="83" mass="9397">MSRLKEVSQTSLVNFDELPNSANVRLPVMLSLYACSRATLYRLIKKEVIPQPRRLGDRASVWQVGEVRQSLWNLQNGAANPSK</sequence>
<dbReference type="Proteomes" id="UP001157167">
    <property type="component" value="Unassembled WGS sequence"/>
</dbReference>
<name>A0ABQ6FBH5_9RHOO</name>
<keyword evidence="2" id="KW-1185">Reference proteome</keyword>
<dbReference type="InterPro" id="IPR010260">
    <property type="entry name" value="AlpA"/>
</dbReference>
<dbReference type="Pfam" id="PF05930">
    <property type="entry name" value="Phage_AlpA"/>
    <property type="match status" value="1"/>
</dbReference>
<reference evidence="2" key="1">
    <citation type="journal article" date="2019" name="Int. J. Syst. Evol. Microbiol.">
        <title>The Global Catalogue of Microorganisms (GCM) 10K type strain sequencing project: providing services to taxonomists for standard genome sequencing and annotation.</title>
        <authorList>
            <consortium name="The Broad Institute Genomics Platform"/>
            <consortium name="The Broad Institute Genome Sequencing Center for Infectious Disease"/>
            <person name="Wu L."/>
            <person name="Ma J."/>
        </authorList>
    </citation>
    <scope>NUCLEOTIDE SEQUENCE [LARGE SCALE GENOMIC DNA]</scope>
    <source>
        <strain evidence="2">NBRC 102407</strain>
    </source>
</reference>
<protein>
    <recommendedName>
        <fullName evidence="3">AlpA family phage regulatory protein</fullName>
    </recommendedName>
</protein>
<organism evidence="1 2">
    <name type="scientific">Zoogloea oryzae</name>
    <dbReference type="NCBI Taxonomy" id="310767"/>
    <lineage>
        <taxon>Bacteria</taxon>
        <taxon>Pseudomonadati</taxon>
        <taxon>Pseudomonadota</taxon>
        <taxon>Betaproteobacteria</taxon>
        <taxon>Rhodocyclales</taxon>
        <taxon>Zoogloeaceae</taxon>
        <taxon>Zoogloea</taxon>
    </lineage>
</organism>